<name>A0ABS2U372_9ACTN</name>
<protein>
    <submittedName>
        <fullName evidence="1">Uncharacterized protein</fullName>
    </submittedName>
</protein>
<reference evidence="1 2" key="1">
    <citation type="submission" date="2021-01" db="EMBL/GenBank/DDBJ databases">
        <title>Streptomyces acididurans sp. nov., isolated from a peat swamp forest soil.</title>
        <authorList>
            <person name="Chantavorakit T."/>
            <person name="Duangmal K."/>
        </authorList>
    </citation>
    <scope>NUCLEOTIDE SEQUENCE [LARGE SCALE GENOMIC DNA]</scope>
    <source>
        <strain evidence="1 2">KK5PA1</strain>
    </source>
</reference>
<proteinExistence type="predicted"/>
<accession>A0ABS2U372</accession>
<evidence type="ECO:0000313" key="1">
    <source>
        <dbReference type="EMBL" id="MBM9510055.1"/>
    </source>
</evidence>
<keyword evidence="2" id="KW-1185">Reference proteome</keyword>
<dbReference type="RefSeq" id="WP_205363703.1">
    <property type="nucleotide sequence ID" value="NZ_JADKYB010000030.1"/>
</dbReference>
<evidence type="ECO:0000313" key="2">
    <source>
        <dbReference type="Proteomes" id="UP000749040"/>
    </source>
</evidence>
<organism evidence="1 2">
    <name type="scientific">Actinacidiphila acididurans</name>
    <dbReference type="NCBI Taxonomy" id="2784346"/>
    <lineage>
        <taxon>Bacteria</taxon>
        <taxon>Bacillati</taxon>
        <taxon>Actinomycetota</taxon>
        <taxon>Actinomycetes</taxon>
        <taxon>Kitasatosporales</taxon>
        <taxon>Streptomycetaceae</taxon>
        <taxon>Actinacidiphila</taxon>
    </lineage>
</organism>
<comment type="caution">
    <text evidence="1">The sequence shown here is derived from an EMBL/GenBank/DDBJ whole genome shotgun (WGS) entry which is preliminary data.</text>
</comment>
<dbReference type="EMBL" id="JADKYB010000030">
    <property type="protein sequence ID" value="MBM9510055.1"/>
    <property type="molecule type" value="Genomic_DNA"/>
</dbReference>
<sequence length="133" mass="14231">MPAAPNPLTVITRVLEDCRTLIPAVQAEHVLAAIQCLYVPPPPGSDRDKLPDQVLALITLPPYLSTACQTAQALEAVTPPPGRDLSDWTWAMHTTCRLTRKQDMAPCRCACHGTGRPIAPAVGDASDHTQSGE</sequence>
<dbReference type="Proteomes" id="UP000749040">
    <property type="component" value="Unassembled WGS sequence"/>
</dbReference>
<gene>
    <name evidence="1" type="ORF">ITX44_36960</name>
</gene>